<sequence>MADASATIVLTGRDVSASRVLAALGRQALETAAQVREVGEGLDRVARNVTARIKVDVTPRTALTELRQAIDRLNRTTTVRVRVALGSAMRDLDRLGYALNELQYREQTEVNITVDIDSTAEVRELNTLLDRIERDIRVRIRVDEDGGGGAGGEGGGAGRLGRLSESLQAVTRSALTTTAGLAALGAKGGAGLAGLAGGLQAVATLGQVLSQAGAAAGIAAPAILTMVQAQGTLKLVTEAATRELERYKPQFDGIKKAAEEAFSPKFREALKIVSGSFPVISEGVEKTAQVFGQLSVEAARVFSGKAFNRDLEAIMDTNAEATLNLGRAGISMAGAFWDVAIAAKDVWLNFTHLIEVGARQVALWVEAKRESGELTESIRRGAETVGNLVTGLFDFGAGIKALFSAINGDTKTTAQGFADMAASFRGWAESVGTQTAITTFFQNLRTVAGLAKQEVVALADQFAQGLNTGQVNEDASGLSLVFQTLGVRAGDVARLFRDELWPTLQTVGAFIRDDVLPIVSELSLIFSDTLNAAIATVARIIRDDLVPVFESMAPIVRDVIVPAIRDLATWCQDNLFPAVEQVAASIRDDLKPAFDSIYTTIMDNKAELKLLWQALQDIATIILTVVAFAIENNLGSAVKAATLAIQACIEAAAQFVVAVLNLASAVLGAAIEIIQGFKNIVDAAIGMVSGVISVMAKLPGPLGAPWKEAEKAINAFRTTVNTDLTTAEGRVRDAQTRINGFLDGIRDKTVTITLQERRFISEQVTRNSANGLIAAGAGTPARAAGGPVEAGQPYMTGEAGRELFVPYSDGYIFDAATTARMARQGPRAMAMAGGGTTYVTNNYYTIEGSVVTERRLAEVLAVPVRDAMNSRISKSNGRRTGL</sequence>
<dbReference type="AlphaFoldDB" id="A0A1S1RMS3"/>
<organism evidence="1 2">
    <name type="scientific">Parafrankia soli</name>
    <dbReference type="NCBI Taxonomy" id="2599596"/>
    <lineage>
        <taxon>Bacteria</taxon>
        <taxon>Bacillati</taxon>
        <taxon>Actinomycetota</taxon>
        <taxon>Actinomycetes</taxon>
        <taxon>Frankiales</taxon>
        <taxon>Frankiaceae</taxon>
        <taxon>Parafrankia</taxon>
    </lineage>
</organism>
<evidence type="ECO:0000313" key="2">
    <source>
        <dbReference type="Proteomes" id="UP000179769"/>
    </source>
</evidence>
<reference evidence="2" key="1">
    <citation type="submission" date="2016-07" db="EMBL/GenBank/DDBJ databases">
        <title>Frankia sp. NRRL B-16219 Genome sequencing.</title>
        <authorList>
            <person name="Ghodhbane-Gtari F."/>
            <person name="Swanson E."/>
            <person name="Gueddou A."/>
            <person name="Louati M."/>
            <person name="Nouioui I."/>
            <person name="Hezbri K."/>
            <person name="Abebe-Akele F."/>
            <person name="Simpson S."/>
            <person name="Morris K."/>
            <person name="Thomas K."/>
            <person name="Gtari M."/>
            <person name="Tisa L.S."/>
        </authorList>
    </citation>
    <scope>NUCLEOTIDE SEQUENCE [LARGE SCALE GENOMIC DNA]</scope>
    <source>
        <strain evidence="2">NRRL B-16219</strain>
    </source>
</reference>
<comment type="caution">
    <text evidence="1">The sequence shown here is derived from an EMBL/GenBank/DDBJ whole genome shotgun (WGS) entry which is preliminary data.</text>
</comment>
<gene>
    <name evidence="1" type="ORF">BBK14_01780</name>
</gene>
<proteinExistence type="predicted"/>
<name>A0A1S1RMS3_9ACTN</name>
<protein>
    <submittedName>
        <fullName evidence="1">Uncharacterized protein</fullName>
    </submittedName>
</protein>
<keyword evidence="2" id="KW-1185">Reference proteome</keyword>
<dbReference type="EMBL" id="MAXA01000002">
    <property type="protein sequence ID" value="OHV46602.1"/>
    <property type="molecule type" value="Genomic_DNA"/>
</dbReference>
<evidence type="ECO:0000313" key="1">
    <source>
        <dbReference type="EMBL" id="OHV46602.1"/>
    </source>
</evidence>
<dbReference type="RefSeq" id="WP_071059484.1">
    <property type="nucleotide sequence ID" value="NZ_MAXA01000002.1"/>
</dbReference>
<dbReference type="Proteomes" id="UP000179769">
    <property type="component" value="Unassembled WGS sequence"/>
</dbReference>
<accession>A0A1S1RMS3</accession>